<feature type="transmembrane region" description="Helical" evidence="8">
    <location>
        <begin position="20"/>
        <end position="42"/>
    </location>
</feature>
<feature type="transmembrane region" description="Helical" evidence="8">
    <location>
        <begin position="245"/>
        <end position="265"/>
    </location>
</feature>
<reference evidence="9 10" key="1">
    <citation type="submission" date="2016-10" db="EMBL/GenBank/DDBJ databases">
        <authorList>
            <person name="de Groot N.N."/>
        </authorList>
    </citation>
    <scope>NUCLEOTIDE SEQUENCE [LARGE SCALE GENOMIC DNA]</scope>
    <source>
        <strain evidence="9 10">Nm146</strain>
    </source>
</reference>
<dbReference type="InterPro" id="IPR051629">
    <property type="entry name" value="Sulfite_efflux_TDT"/>
</dbReference>
<keyword evidence="6 8" id="KW-1133">Transmembrane helix</keyword>
<dbReference type="Proteomes" id="UP000199561">
    <property type="component" value="Unassembled WGS sequence"/>
</dbReference>
<feature type="transmembrane region" description="Helical" evidence="8">
    <location>
        <begin position="81"/>
        <end position="101"/>
    </location>
</feature>
<dbReference type="Gene3D" id="1.50.10.150">
    <property type="entry name" value="Voltage-dependent anion channel"/>
    <property type="match status" value="1"/>
</dbReference>
<keyword evidence="5 8" id="KW-0812">Transmembrane</keyword>
<keyword evidence="3" id="KW-0813">Transport</keyword>
<feature type="transmembrane region" description="Helical" evidence="8">
    <location>
        <begin position="48"/>
        <end position="69"/>
    </location>
</feature>
<dbReference type="AlphaFoldDB" id="A0A1I4MS70"/>
<dbReference type="EMBL" id="FOUF01000005">
    <property type="protein sequence ID" value="SFM05930.1"/>
    <property type="molecule type" value="Genomic_DNA"/>
</dbReference>
<evidence type="ECO:0000256" key="6">
    <source>
        <dbReference type="ARBA" id="ARBA00022989"/>
    </source>
</evidence>
<protein>
    <submittedName>
        <fullName evidence="9">Tellurite resistance protein TehA</fullName>
    </submittedName>
</protein>
<dbReference type="InterPro" id="IPR004695">
    <property type="entry name" value="SLAC1/Mae1/Ssu1/TehA"/>
</dbReference>
<evidence type="ECO:0000256" key="3">
    <source>
        <dbReference type="ARBA" id="ARBA00022448"/>
    </source>
</evidence>
<dbReference type="GO" id="GO:0000319">
    <property type="term" value="F:sulfite transmembrane transporter activity"/>
    <property type="evidence" value="ECO:0007669"/>
    <property type="project" value="TreeGrafter"/>
</dbReference>
<proteinExistence type="inferred from homology"/>
<keyword evidence="7 8" id="KW-0472">Membrane</keyword>
<dbReference type="GO" id="GO:0005886">
    <property type="term" value="C:plasma membrane"/>
    <property type="evidence" value="ECO:0007669"/>
    <property type="project" value="UniProtKB-SubCell"/>
</dbReference>
<dbReference type="InterPro" id="IPR038665">
    <property type="entry name" value="Voltage-dep_anion_channel_sf"/>
</dbReference>
<feature type="transmembrane region" description="Helical" evidence="8">
    <location>
        <begin position="172"/>
        <end position="201"/>
    </location>
</feature>
<feature type="transmembrane region" description="Helical" evidence="8">
    <location>
        <begin position="213"/>
        <end position="233"/>
    </location>
</feature>
<evidence type="ECO:0000256" key="7">
    <source>
        <dbReference type="ARBA" id="ARBA00023136"/>
    </source>
</evidence>
<keyword evidence="4" id="KW-1003">Cell membrane</keyword>
<evidence type="ECO:0000256" key="1">
    <source>
        <dbReference type="ARBA" id="ARBA00004651"/>
    </source>
</evidence>
<keyword evidence="10" id="KW-1185">Reference proteome</keyword>
<dbReference type="RefSeq" id="WP_090666705.1">
    <property type="nucleotide sequence ID" value="NZ_FOUF01000005.1"/>
</dbReference>
<evidence type="ECO:0000256" key="4">
    <source>
        <dbReference type="ARBA" id="ARBA00022475"/>
    </source>
</evidence>
<name>A0A1I4MS70_9PROT</name>
<dbReference type="PANTHER" id="PTHR31686">
    <property type="match status" value="1"/>
</dbReference>
<dbReference type="STRING" id="52442.SAMN05421880_10564"/>
<feature type="transmembrane region" description="Helical" evidence="8">
    <location>
        <begin position="138"/>
        <end position="160"/>
    </location>
</feature>
<organism evidence="9 10">
    <name type="scientific">Nitrosomonas nitrosa</name>
    <dbReference type="NCBI Taxonomy" id="52442"/>
    <lineage>
        <taxon>Bacteria</taxon>
        <taxon>Pseudomonadati</taxon>
        <taxon>Pseudomonadota</taxon>
        <taxon>Betaproteobacteria</taxon>
        <taxon>Nitrosomonadales</taxon>
        <taxon>Nitrosomonadaceae</taxon>
        <taxon>Nitrosomonas</taxon>
    </lineage>
</organism>
<comment type="subcellular location">
    <subcellularLocation>
        <location evidence="1">Cell membrane</location>
        <topology evidence="1">Multi-pass membrane protein</topology>
    </subcellularLocation>
</comment>
<evidence type="ECO:0000313" key="9">
    <source>
        <dbReference type="EMBL" id="SFM05930.1"/>
    </source>
</evidence>
<accession>A0A1I4MS70</accession>
<feature type="transmembrane region" description="Helical" evidence="8">
    <location>
        <begin position="312"/>
        <end position="332"/>
    </location>
</feature>
<evidence type="ECO:0000256" key="2">
    <source>
        <dbReference type="ARBA" id="ARBA00008566"/>
    </source>
</evidence>
<dbReference type="CDD" id="cd09319">
    <property type="entry name" value="TDT_like_1"/>
    <property type="match status" value="1"/>
</dbReference>
<feature type="transmembrane region" description="Helical" evidence="8">
    <location>
        <begin position="107"/>
        <end position="126"/>
    </location>
</feature>
<dbReference type="Pfam" id="PF03595">
    <property type="entry name" value="SLAC1"/>
    <property type="match status" value="1"/>
</dbReference>
<evidence type="ECO:0000313" key="10">
    <source>
        <dbReference type="Proteomes" id="UP000199561"/>
    </source>
</evidence>
<evidence type="ECO:0000256" key="5">
    <source>
        <dbReference type="ARBA" id="ARBA00022692"/>
    </source>
</evidence>
<sequence length="370" mass="42435">MKLLNAIIDNGIRDFHPAYFAMIMATGIVSIAFEAIGFPAIAKTLFGINLLFYPAFCGLLAARGMIFWPKLLADFRTLRRALLFLTFVVGTNTIGMQLIYFYQATGLAMLLWSTALVSWFGCIYFITHCFFAIRDKPIYEIVNGVTLLLVVSTTSVSLLGIRLLDSMGINEAYAYCVVGGFWLTGFVLYLIIITMLIYRMFFRQFEIAEWDAPYWICMGAAAIITLAGSEFIIRMPEWENIRMVVMKMTVFIWFLGTLWIPYLLLMDIRKFIRVNAATSTPLWIKMLPWSRLAFGKQHYAYDPPAWSRVFPMGMYTASTLFLGQAAGIEYLAIISQYWGWFALLIWFLTFMGMLRAVIHTIRLPTSKQYD</sequence>
<feature type="transmembrane region" description="Helical" evidence="8">
    <location>
        <begin position="338"/>
        <end position="358"/>
    </location>
</feature>
<evidence type="ECO:0000256" key="8">
    <source>
        <dbReference type="SAM" id="Phobius"/>
    </source>
</evidence>
<dbReference type="PANTHER" id="PTHR31686:SF1">
    <property type="entry name" value="SULFITE EFFLUX PUMP SSU1"/>
    <property type="match status" value="1"/>
</dbReference>
<gene>
    <name evidence="9" type="ORF">SAMN05421880_10564</name>
</gene>
<comment type="similarity">
    <text evidence="2">Belongs to the tellurite-resistance/dicarboxylate transporter (TDT) family.</text>
</comment>